<protein>
    <submittedName>
        <fullName evidence="2">Uncharacterized protein</fullName>
    </submittedName>
</protein>
<dbReference type="Proteomes" id="UP000499080">
    <property type="component" value="Unassembled WGS sequence"/>
</dbReference>
<evidence type="ECO:0000313" key="2">
    <source>
        <dbReference type="EMBL" id="GBM52390.1"/>
    </source>
</evidence>
<name>A0A4Y2GFK8_ARAVE</name>
<comment type="caution">
    <text evidence="2">The sequence shown here is derived from an EMBL/GenBank/DDBJ whole genome shotgun (WGS) entry which is preliminary data.</text>
</comment>
<dbReference type="EMBL" id="BGPR01001375">
    <property type="protein sequence ID" value="GBM52390.1"/>
    <property type="molecule type" value="Genomic_DNA"/>
</dbReference>
<organism evidence="2 3">
    <name type="scientific">Araneus ventricosus</name>
    <name type="common">Orbweaver spider</name>
    <name type="synonym">Epeira ventricosa</name>
    <dbReference type="NCBI Taxonomy" id="182803"/>
    <lineage>
        <taxon>Eukaryota</taxon>
        <taxon>Metazoa</taxon>
        <taxon>Ecdysozoa</taxon>
        <taxon>Arthropoda</taxon>
        <taxon>Chelicerata</taxon>
        <taxon>Arachnida</taxon>
        <taxon>Araneae</taxon>
        <taxon>Araneomorphae</taxon>
        <taxon>Entelegynae</taxon>
        <taxon>Araneoidea</taxon>
        <taxon>Araneidae</taxon>
        <taxon>Araneus</taxon>
    </lineage>
</organism>
<accession>A0A4Y2GFK8</accession>
<evidence type="ECO:0000256" key="1">
    <source>
        <dbReference type="SAM" id="MobiDB-lite"/>
    </source>
</evidence>
<reference evidence="2 3" key="1">
    <citation type="journal article" date="2019" name="Sci. Rep.">
        <title>Orb-weaving spider Araneus ventricosus genome elucidates the spidroin gene catalogue.</title>
        <authorList>
            <person name="Kono N."/>
            <person name="Nakamura H."/>
            <person name="Ohtoshi R."/>
            <person name="Moran D.A.P."/>
            <person name="Shinohara A."/>
            <person name="Yoshida Y."/>
            <person name="Fujiwara M."/>
            <person name="Mori M."/>
            <person name="Tomita M."/>
            <person name="Arakawa K."/>
        </authorList>
    </citation>
    <scope>NUCLEOTIDE SEQUENCE [LARGE SCALE GENOMIC DNA]</scope>
</reference>
<proteinExistence type="predicted"/>
<dbReference type="AlphaFoldDB" id="A0A4Y2GFK8"/>
<sequence length="139" mass="16102">MFKSENPLPYPAASHTRTRGASCGTEGEVENMIRNHNHIGKHGKKWIGDAVLDLSRSAQCSLLYTSIECDQHELFHERQVFRYSPHLYLTYLKLYIHGETSPGHLESIIAHRFNLQPPLPNFPREIQSPRVYILRFSFL</sequence>
<evidence type="ECO:0000313" key="3">
    <source>
        <dbReference type="Proteomes" id="UP000499080"/>
    </source>
</evidence>
<gene>
    <name evidence="2" type="ORF">AVEN_160110_1</name>
</gene>
<keyword evidence="3" id="KW-1185">Reference proteome</keyword>
<feature type="region of interest" description="Disordered" evidence="1">
    <location>
        <begin position="1"/>
        <end position="23"/>
    </location>
</feature>